<keyword evidence="10" id="KW-1185">Reference proteome</keyword>
<dbReference type="InterPro" id="IPR001851">
    <property type="entry name" value="ABC_transp_permease"/>
</dbReference>
<evidence type="ECO:0000256" key="6">
    <source>
        <dbReference type="ARBA" id="ARBA00022989"/>
    </source>
</evidence>
<feature type="transmembrane region" description="Helical" evidence="8">
    <location>
        <begin position="222"/>
        <end position="241"/>
    </location>
</feature>
<name>A0A7X5HUQ7_9FIRM</name>
<evidence type="ECO:0000256" key="7">
    <source>
        <dbReference type="ARBA" id="ARBA00023136"/>
    </source>
</evidence>
<sequence length="326" mass="34218">MRFKKAGNNMKISLKTIQWNKFMVYIVFLVVFALFSATLADKGFVDSRNIMNILRQTAMISIMAIAGTFVIASGQIDLTVGAVAAMTAMIAALVLERTNSIILALVCGLAFGALAGSVNGFLVTKWGLPSFLATMGMMSVIRGSAMWITNTAAVPIKNFAFNNTFGIGTLGGISVLILWTIVLYIVGIYIFNKTSFGRHVLATGGNEVSAGYSGIKTNRVKMMVFIMSGMFASFAGILYAARMQAGRFSFGDGDELSVIAAVVLGGASMGGGTGSVIGALAGSILMGIINNALILAGLSTAQQTVVKGLIIVIAVALSNFAQKKKR</sequence>
<feature type="transmembrane region" description="Helical" evidence="8">
    <location>
        <begin position="78"/>
        <end position="95"/>
    </location>
</feature>
<dbReference type="Proteomes" id="UP000461585">
    <property type="component" value="Unassembled WGS sequence"/>
</dbReference>
<evidence type="ECO:0000256" key="5">
    <source>
        <dbReference type="ARBA" id="ARBA00022692"/>
    </source>
</evidence>
<keyword evidence="2" id="KW-0813">Transport</keyword>
<dbReference type="PANTHER" id="PTHR32196:SF21">
    <property type="entry name" value="ABC TRANSPORTER PERMEASE PROTEIN YPHD-RELATED"/>
    <property type="match status" value="1"/>
</dbReference>
<keyword evidence="4" id="KW-0997">Cell inner membrane</keyword>
<evidence type="ECO:0000313" key="10">
    <source>
        <dbReference type="Proteomes" id="UP000461585"/>
    </source>
</evidence>
<organism evidence="9 10">
    <name type="scientific">Anaerotalea alkaliphila</name>
    <dbReference type="NCBI Taxonomy" id="2662126"/>
    <lineage>
        <taxon>Bacteria</taxon>
        <taxon>Bacillati</taxon>
        <taxon>Bacillota</taxon>
        <taxon>Clostridia</taxon>
        <taxon>Eubacteriales</taxon>
        <taxon>Anaerotalea</taxon>
    </lineage>
</organism>
<dbReference type="Pfam" id="PF02653">
    <property type="entry name" value="BPD_transp_2"/>
    <property type="match status" value="1"/>
</dbReference>
<evidence type="ECO:0000256" key="4">
    <source>
        <dbReference type="ARBA" id="ARBA00022519"/>
    </source>
</evidence>
<evidence type="ECO:0000256" key="2">
    <source>
        <dbReference type="ARBA" id="ARBA00022448"/>
    </source>
</evidence>
<keyword evidence="7 8" id="KW-0472">Membrane</keyword>
<evidence type="ECO:0000313" key="9">
    <source>
        <dbReference type="EMBL" id="NDL67027.1"/>
    </source>
</evidence>
<keyword evidence="5 8" id="KW-0812">Transmembrane</keyword>
<dbReference type="AlphaFoldDB" id="A0A7X5HUQ7"/>
<feature type="transmembrane region" description="Helical" evidence="8">
    <location>
        <begin position="101"/>
        <end position="123"/>
    </location>
</feature>
<proteinExistence type="predicted"/>
<feature type="transmembrane region" description="Helical" evidence="8">
    <location>
        <begin position="304"/>
        <end position="321"/>
    </location>
</feature>
<dbReference type="CDD" id="cd06579">
    <property type="entry name" value="TM_PBP1_transp_AraH_like"/>
    <property type="match status" value="1"/>
</dbReference>
<feature type="transmembrane region" description="Helical" evidence="8">
    <location>
        <begin position="50"/>
        <end position="71"/>
    </location>
</feature>
<evidence type="ECO:0000256" key="3">
    <source>
        <dbReference type="ARBA" id="ARBA00022475"/>
    </source>
</evidence>
<dbReference type="GO" id="GO:0022857">
    <property type="term" value="F:transmembrane transporter activity"/>
    <property type="evidence" value="ECO:0007669"/>
    <property type="project" value="InterPro"/>
</dbReference>
<accession>A0A7X5HUQ7</accession>
<keyword evidence="3" id="KW-1003">Cell membrane</keyword>
<feature type="transmembrane region" description="Helical" evidence="8">
    <location>
        <begin position="130"/>
        <end position="149"/>
    </location>
</feature>
<evidence type="ECO:0000256" key="8">
    <source>
        <dbReference type="SAM" id="Phobius"/>
    </source>
</evidence>
<comment type="caution">
    <text evidence="9">The sequence shown here is derived from an EMBL/GenBank/DDBJ whole genome shotgun (WGS) entry which is preliminary data.</text>
</comment>
<gene>
    <name evidence="9" type="ORF">GXN74_04600</name>
</gene>
<evidence type="ECO:0000256" key="1">
    <source>
        <dbReference type="ARBA" id="ARBA00004651"/>
    </source>
</evidence>
<dbReference type="GO" id="GO:0005886">
    <property type="term" value="C:plasma membrane"/>
    <property type="evidence" value="ECO:0007669"/>
    <property type="project" value="UniProtKB-SubCell"/>
</dbReference>
<keyword evidence="6 8" id="KW-1133">Transmembrane helix</keyword>
<dbReference type="PANTHER" id="PTHR32196">
    <property type="entry name" value="ABC TRANSPORTER PERMEASE PROTEIN YPHD-RELATED-RELATED"/>
    <property type="match status" value="1"/>
</dbReference>
<reference evidence="9 10" key="1">
    <citation type="submission" date="2020-01" db="EMBL/GenBank/DDBJ databases">
        <title>Anaeroalcalibacter tamaniensis gen. nov., sp. nov., moderately halophilic strictly anaerobic fermenter bacterium from mud volcano of Taman peninsula.</title>
        <authorList>
            <person name="Frolova A."/>
            <person name="Merkel A.Y."/>
            <person name="Slobodkin A.I."/>
        </authorList>
    </citation>
    <scope>NUCLEOTIDE SEQUENCE [LARGE SCALE GENOMIC DNA]</scope>
    <source>
        <strain evidence="9 10">F-3ap</strain>
    </source>
</reference>
<feature type="transmembrane region" description="Helical" evidence="8">
    <location>
        <begin position="256"/>
        <end position="272"/>
    </location>
</feature>
<protein>
    <submittedName>
        <fullName evidence="9">ABC transporter permease</fullName>
    </submittedName>
</protein>
<feature type="transmembrane region" description="Helical" evidence="8">
    <location>
        <begin position="169"/>
        <end position="191"/>
    </location>
</feature>
<dbReference type="EMBL" id="JAAEEH010000009">
    <property type="protein sequence ID" value="NDL67027.1"/>
    <property type="molecule type" value="Genomic_DNA"/>
</dbReference>
<comment type="subcellular location">
    <subcellularLocation>
        <location evidence="1">Cell membrane</location>
        <topology evidence="1">Multi-pass membrane protein</topology>
    </subcellularLocation>
</comment>